<dbReference type="InterPro" id="IPR012334">
    <property type="entry name" value="Pectin_lyas_fold"/>
</dbReference>
<dbReference type="RefSeq" id="WP_389825700.1">
    <property type="nucleotide sequence ID" value="NZ_JBIAJP010000001.1"/>
</dbReference>
<dbReference type="Proteomes" id="UP001601422">
    <property type="component" value="Unassembled WGS sequence"/>
</dbReference>
<accession>A0ABW6MPH1</accession>
<dbReference type="InterPro" id="IPR011050">
    <property type="entry name" value="Pectin_lyase_fold/virulence"/>
</dbReference>
<dbReference type="EMBL" id="JBIAJP010000001">
    <property type="protein sequence ID" value="MFF0002954.1"/>
    <property type="molecule type" value="Genomic_DNA"/>
</dbReference>
<dbReference type="InterPro" id="IPR006626">
    <property type="entry name" value="PbH1"/>
</dbReference>
<evidence type="ECO:0000256" key="1">
    <source>
        <dbReference type="SAM" id="SignalP"/>
    </source>
</evidence>
<evidence type="ECO:0000313" key="2">
    <source>
        <dbReference type="EMBL" id="MFF0002954.1"/>
    </source>
</evidence>
<reference evidence="2 3" key="1">
    <citation type="submission" date="2024-10" db="EMBL/GenBank/DDBJ databases">
        <title>The Natural Products Discovery Center: Release of the First 8490 Sequenced Strains for Exploring Actinobacteria Biosynthetic Diversity.</title>
        <authorList>
            <person name="Kalkreuter E."/>
            <person name="Kautsar S.A."/>
            <person name="Yang D."/>
            <person name="Bader C.D."/>
            <person name="Teijaro C.N."/>
            <person name="Fluegel L."/>
            <person name="Davis C.M."/>
            <person name="Simpson J.R."/>
            <person name="Lauterbach L."/>
            <person name="Steele A.D."/>
            <person name="Gui C."/>
            <person name="Meng S."/>
            <person name="Li G."/>
            <person name="Viehrig K."/>
            <person name="Ye F."/>
            <person name="Su P."/>
            <person name="Kiefer A.F."/>
            <person name="Nichols A."/>
            <person name="Cepeda A.J."/>
            <person name="Yan W."/>
            <person name="Fan B."/>
            <person name="Jiang Y."/>
            <person name="Adhikari A."/>
            <person name="Zheng C.-J."/>
            <person name="Schuster L."/>
            <person name="Cowan T.M."/>
            <person name="Smanski M.J."/>
            <person name="Chevrette M.G."/>
            <person name="De Carvalho L.P.S."/>
            <person name="Shen B."/>
        </authorList>
    </citation>
    <scope>NUCLEOTIDE SEQUENCE [LARGE SCALE GENOMIC DNA]</scope>
    <source>
        <strain evidence="2 3">NPDC005497</strain>
    </source>
</reference>
<dbReference type="SMART" id="SM00710">
    <property type="entry name" value="PbH1"/>
    <property type="match status" value="4"/>
</dbReference>
<dbReference type="SUPFAM" id="SSF51126">
    <property type="entry name" value="Pectin lyase-like"/>
    <property type="match status" value="1"/>
</dbReference>
<gene>
    <name evidence="2" type="ORF">ACFYQT_05770</name>
</gene>
<protein>
    <recommendedName>
        <fullName evidence="4">Carbohydrate esterase 2 N-terminal domain-containing protein</fullName>
    </recommendedName>
</protein>
<comment type="caution">
    <text evidence="2">The sequence shown here is derived from an EMBL/GenBank/DDBJ whole genome shotgun (WGS) entry which is preliminary data.</text>
</comment>
<feature type="chain" id="PRO_5045891296" description="Carbohydrate esterase 2 N-terminal domain-containing protein" evidence="1">
    <location>
        <begin position="35"/>
        <end position="1006"/>
    </location>
</feature>
<feature type="signal peptide" evidence="1">
    <location>
        <begin position="1"/>
        <end position="34"/>
    </location>
</feature>
<evidence type="ECO:0000313" key="3">
    <source>
        <dbReference type="Proteomes" id="UP001601422"/>
    </source>
</evidence>
<dbReference type="Gene3D" id="2.160.20.10">
    <property type="entry name" value="Single-stranded right-handed beta-helix, Pectin lyase-like"/>
    <property type="match status" value="1"/>
</dbReference>
<dbReference type="PANTHER" id="PTHR36453:SF1">
    <property type="entry name" value="RIGHT HANDED BETA HELIX DOMAIN-CONTAINING PROTEIN"/>
    <property type="match status" value="1"/>
</dbReference>
<proteinExistence type="predicted"/>
<organism evidence="2 3">
    <name type="scientific">Streptomyces tibetensis</name>
    <dbReference type="NCBI Taxonomy" id="2382123"/>
    <lineage>
        <taxon>Bacteria</taxon>
        <taxon>Bacillati</taxon>
        <taxon>Actinomycetota</taxon>
        <taxon>Actinomycetes</taxon>
        <taxon>Kitasatosporales</taxon>
        <taxon>Streptomycetaceae</taxon>
        <taxon>Streptomyces</taxon>
    </lineage>
</organism>
<dbReference type="PANTHER" id="PTHR36453">
    <property type="entry name" value="SECRETED PROTEIN-RELATED"/>
    <property type="match status" value="1"/>
</dbReference>
<sequence length="1006" mass="105242">MPLFRSRAIGLPGVLGTVGAIICAAMAAPSPAYAVTPTVLYASPSGSGSTCSLSAPCSLDGAKSKVAGLAPGMAADIDVYLRGGTYRLSQAFALGASDSGRNGFKVVYAAYPGEKPVLNGATKVTGFSLFDSSKGIYRAAVPAGTQSRQLFVDGVRAQRARGPLNPSGFTLSGSSFTTSDSSYTSFTNASSVEIVDNNSWKQMRCPLASITAPSGGGSSLNVDPTCFKNNNTSVPNRGFPFNGAGLPKLAAISYVENAYQLLDAPGEFYLDSSAGFVYYKPRSGEDLSTADVELPTTETLLNVSGTPGHLAPVNDTDPAITYTGSWSSSSGRGLGDLYNDVHTTTTNGDSVSYTFTGTGIDALSETNSDEGGIDVYMDGAKVQSVSASGSSRLAQQVVASVSGLAKGQHTIKLVKTGGTSMLLDGFTVVPDAITPAHDITFQNLTFAYTTWTLPSTAGYIDNQAGVLWDPSNNNAPIRIPAAVQVHRGSDITFTGVEITHTGGTGIDLADGTQDSTITGSYIHDTSGGGVSVGEVDEYYLTDTDRMTTGDTVSQNWISYVSQDYSDAVGIWAGYTRTLTVSHNDIGHTPYSGMSLGWGWGYASPCSMQSAQGLRTCQHGTIYAGDNQILNNHVHDVMSVLHDGGAIYTLGGQGNGDLSVRSVLAGNLDETYRGSNAVYHDEGSSNWDTYNNVIRRGGGWWVSMWTPTIHDINIHDIYSDTSTYSNKGTDIALQQATVVSGGAWPSAAQSVIAAAGPSTPNPIAEGLTGRINDDDSAITYTGNWSVSNDRGYGDYVDDVHVTRGNGDGASLTFTGTGVSVLGEKYSDQGQVEVFLDGTSKGLFDTASATRQAEAVIYSTSGLPVGSHTIQVVKRSGTYATLDAFDVTSTYNDTNSKITYNGGSWRSSANRGLGDYQDDVHATRDNGDSASVTFTGTGISLITETNSDEGTIAVSLDGTSQGTVNAFSASRQAQQTVYTVSGLPLGRHTLTLTKTGGSWLVIDRFDVR</sequence>
<keyword evidence="1" id="KW-0732">Signal</keyword>
<name>A0ABW6MPH1_9ACTN</name>
<evidence type="ECO:0008006" key="4">
    <source>
        <dbReference type="Google" id="ProtNLM"/>
    </source>
</evidence>
<keyword evidence="3" id="KW-1185">Reference proteome</keyword>
<dbReference type="Gene3D" id="2.60.120.260">
    <property type="entry name" value="Galactose-binding domain-like"/>
    <property type="match status" value="3"/>
</dbReference>